<dbReference type="PROSITE" id="PS50802">
    <property type="entry name" value="OTU"/>
    <property type="match status" value="1"/>
</dbReference>
<evidence type="ECO:0000259" key="2">
    <source>
        <dbReference type="PROSITE" id="PS50802"/>
    </source>
</evidence>
<dbReference type="InterPro" id="IPR038765">
    <property type="entry name" value="Papain-like_cys_pep_sf"/>
</dbReference>
<dbReference type="GeneID" id="59334197"/>
<sequence>MMEDLQRKHRQEQKDLQSRTTQKKKSTTKKTLKGVNDECTELERQLKEKHDAEVAALNSRDPPQTENGESVSVNGDDEPVTLEKPKDISESMNAMSVSVTPATNGHAKKPNRQKARLARRAAEQEAVADEAEKEAADLPNLREKERKAMQEAYISRSLKEHEIRSDGHCLYAAVADQLQHSEVGLKPRIQISFTNDESAIAGYKITRRVAAAYISQNPEDFSPFLEEPLDQYVTTIRDTGEWGGHLEIVALAKAYEVDINVLQGDGKVEKIECGIDDGPRTLWLAYYHHSFGLGEHYNSLRKAH</sequence>
<protein>
    <recommendedName>
        <fullName evidence="2">OTU domain-containing protein</fullName>
    </recommendedName>
</protein>
<feature type="compositionally biased region" description="Polar residues" evidence="1">
    <location>
        <begin position="90"/>
        <end position="103"/>
    </location>
</feature>
<dbReference type="PANTHER" id="PTHR12419">
    <property type="entry name" value="OTU DOMAIN CONTAINING PROTEIN"/>
    <property type="match status" value="1"/>
</dbReference>
<feature type="compositionally biased region" description="Basic and acidic residues" evidence="1">
    <location>
        <begin position="1"/>
        <end position="17"/>
    </location>
</feature>
<comment type="caution">
    <text evidence="3">The sequence shown here is derived from an EMBL/GenBank/DDBJ whole genome shotgun (WGS) entry which is preliminary data.</text>
</comment>
<feature type="domain" description="OTU" evidence="2">
    <location>
        <begin position="158"/>
        <end position="303"/>
    </location>
</feature>
<keyword evidence="4" id="KW-1185">Reference proteome</keyword>
<dbReference type="CDD" id="cd22762">
    <property type="entry name" value="OTU_fungi_OTU2-like"/>
    <property type="match status" value="1"/>
</dbReference>
<evidence type="ECO:0000313" key="3">
    <source>
        <dbReference type="EMBL" id="KAF6218443.1"/>
    </source>
</evidence>
<dbReference type="GO" id="GO:0016579">
    <property type="term" value="P:protein deubiquitination"/>
    <property type="evidence" value="ECO:0007669"/>
    <property type="project" value="TreeGrafter"/>
</dbReference>
<organism evidence="3 4">
    <name type="scientific">Letharia lupina</name>
    <dbReference type="NCBI Taxonomy" id="560253"/>
    <lineage>
        <taxon>Eukaryota</taxon>
        <taxon>Fungi</taxon>
        <taxon>Dikarya</taxon>
        <taxon>Ascomycota</taxon>
        <taxon>Pezizomycotina</taxon>
        <taxon>Lecanoromycetes</taxon>
        <taxon>OSLEUM clade</taxon>
        <taxon>Lecanoromycetidae</taxon>
        <taxon>Lecanorales</taxon>
        <taxon>Lecanorineae</taxon>
        <taxon>Parmeliaceae</taxon>
        <taxon>Letharia</taxon>
    </lineage>
</organism>
<feature type="compositionally biased region" description="Polar residues" evidence="1">
    <location>
        <begin position="61"/>
        <end position="73"/>
    </location>
</feature>
<dbReference type="InterPro" id="IPR049771">
    <property type="entry name" value="OTU2-like_OTU"/>
</dbReference>
<dbReference type="Pfam" id="PF02338">
    <property type="entry name" value="OTU"/>
    <property type="match status" value="1"/>
</dbReference>
<dbReference type="Proteomes" id="UP000593566">
    <property type="component" value="Unassembled WGS sequence"/>
</dbReference>
<dbReference type="PANTHER" id="PTHR12419:SF10">
    <property type="entry name" value="DEUBIQUITINASE OTUD6B"/>
    <property type="match status" value="1"/>
</dbReference>
<evidence type="ECO:0000256" key="1">
    <source>
        <dbReference type="SAM" id="MobiDB-lite"/>
    </source>
</evidence>
<dbReference type="InterPro" id="IPR003323">
    <property type="entry name" value="OTU_dom"/>
</dbReference>
<dbReference type="Gene3D" id="3.90.70.80">
    <property type="match status" value="1"/>
</dbReference>
<reference evidence="3 4" key="1">
    <citation type="journal article" date="2020" name="Genomics">
        <title>Complete, high-quality genomes from long-read metagenomic sequencing of two wolf lichen thalli reveals enigmatic genome architecture.</title>
        <authorList>
            <person name="McKenzie S.K."/>
            <person name="Walston R.F."/>
            <person name="Allen J.L."/>
        </authorList>
    </citation>
    <scope>NUCLEOTIDE SEQUENCE [LARGE SCALE GENOMIC DNA]</scope>
    <source>
        <strain evidence="3">WasteWater1</strain>
    </source>
</reference>
<feature type="compositionally biased region" description="Basic residues" evidence="1">
    <location>
        <begin position="21"/>
        <end position="32"/>
    </location>
</feature>
<dbReference type="EMBL" id="JACCJB010000022">
    <property type="protein sequence ID" value="KAF6218443.1"/>
    <property type="molecule type" value="Genomic_DNA"/>
</dbReference>
<feature type="compositionally biased region" description="Basic and acidic residues" evidence="1">
    <location>
        <begin position="41"/>
        <end position="53"/>
    </location>
</feature>
<name>A0A8H6C7L0_9LECA</name>
<evidence type="ECO:0000313" key="4">
    <source>
        <dbReference type="Proteomes" id="UP000593566"/>
    </source>
</evidence>
<proteinExistence type="predicted"/>
<gene>
    <name evidence="3" type="ORF">HO133_005792</name>
</gene>
<dbReference type="InterPro" id="IPR050704">
    <property type="entry name" value="Peptidase_C85-like"/>
</dbReference>
<accession>A0A8H6C7L0</accession>
<dbReference type="SUPFAM" id="SSF54001">
    <property type="entry name" value="Cysteine proteinases"/>
    <property type="match status" value="1"/>
</dbReference>
<feature type="region of interest" description="Disordered" evidence="1">
    <location>
        <begin position="1"/>
        <end position="138"/>
    </location>
</feature>
<dbReference type="RefSeq" id="XP_037147878.1">
    <property type="nucleotide sequence ID" value="XM_037296697.1"/>
</dbReference>
<dbReference type="AlphaFoldDB" id="A0A8H6C7L0"/>
<feature type="compositionally biased region" description="Basic residues" evidence="1">
    <location>
        <begin position="106"/>
        <end position="119"/>
    </location>
</feature>
<dbReference type="GO" id="GO:0004843">
    <property type="term" value="F:cysteine-type deubiquitinase activity"/>
    <property type="evidence" value="ECO:0007669"/>
    <property type="project" value="TreeGrafter"/>
</dbReference>